<dbReference type="InterPro" id="IPR025558">
    <property type="entry name" value="DUF4283"/>
</dbReference>
<reference evidence="3" key="1">
    <citation type="submission" date="2019-12" db="EMBL/GenBank/DDBJ databases">
        <title>Genome sequencing and annotation of Brassica cretica.</title>
        <authorList>
            <person name="Studholme D.J."/>
            <person name="Sarris P.F."/>
        </authorList>
    </citation>
    <scope>NUCLEOTIDE SEQUENCE</scope>
    <source>
        <strain evidence="3">PFS-001/15</strain>
        <tissue evidence="3">Leaf</tissue>
    </source>
</reference>
<feature type="compositionally biased region" description="Basic residues" evidence="1">
    <location>
        <begin position="365"/>
        <end position="381"/>
    </location>
</feature>
<feature type="region of interest" description="Disordered" evidence="1">
    <location>
        <begin position="354"/>
        <end position="408"/>
    </location>
</feature>
<dbReference type="EMBL" id="QGKW02001940">
    <property type="protein sequence ID" value="KAF2559116.1"/>
    <property type="molecule type" value="Genomic_DNA"/>
</dbReference>
<comment type="caution">
    <text evidence="3">The sequence shown here is derived from an EMBL/GenBank/DDBJ whole genome shotgun (WGS) entry which is preliminary data.</text>
</comment>
<organism evidence="3 4">
    <name type="scientific">Brassica cretica</name>
    <name type="common">Mustard</name>
    <dbReference type="NCBI Taxonomy" id="69181"/>
    <lineage>
        <taxon>Eukaryota</taxon>
        <taxon>Viridiplantae</taxon>
        <taxon>Streptophyta</taxon>
        <taxon>Embryophyta</taxon>
        <taxon>Tracheophyta</taxon>
        <taxon>Spermatophyta</taxon>
        <taxon>Magnoliopsida</taxon>
        <taxon>eudicotyledons</taxon>
        <taxon>Gunneridae</taxon>
        <taxon>Pentapetalae</taxon>
        <taxon>rosids</taxon>
        <taxon>malvids</taxon>
        <taxon>Brassicales</taxon>
        <taxon>Brassicaceae</taxon>
        <taxon>Brassiceae</taxon>
        <taxon>Brassica</taxon>
    </lineage>
</organism>
<evidence type="ECO:0000313" key="3">
    <source>
        <dbReference type="EMBL" id="KAF2559116.1"/>
    </source>
</evidence>
<feature type="compositionally biased region" description="Basic and acidic residues" evidence="1">
    <location>
        <begin position="452"/>
        <end position="461"/>
    </location>
</feature>
<sequence length="645" mass="70894">MPPKKKHKNALRGSTKMARLRAAAKPSISAKSLKMVSPLIGASVADAVTATSVVSTSDSAFKSEIEIAIANQVTVQTGSSSELPAAQVSTDSLVLGEDETTTPGVEVEAGVCPIQGTVQPPTEVEGRNYVSLLKDSAKLEEIGTPSEHVSGAPFVLIPDENIVSAREEFKEFIYARFHGEWPSMGRIIGVVNALWARSGPRIFVHTIGEGEFLLRVPSATTRQMLLGRTCWNVAGFPMFVANWSPDFTPDEAPLTNVVIPVELRDVPYLLFNKESLSRLATAVGKPVSLAPETERKLNFKVAKLYVKVDLTNPLPRKIIFGFSNGKESEIAVSYPWLPLRCDLCKKYGHSREKCRAQQGNTSPRSRSKSPPKHGGRTRKSSRSSGVKLSTGTSSHHLINTPPEIEEGEFVRGIESKPTDPVPPFGEEACTNEEAVIEGSGEQSEYLKRETTFKQRGPDHNSRGRSVGSNQQSQAAAEKPFILVTGRKSGQTHIHSSNAVRINEAIPAGWNSFGNYGNHSSGRIIVVWDPSVSVFVYKTSELSLPNLIKPVHKSDSKTSILRRNIDSTRNRHSGTSWWKLMILQLCKILLRLFLVTSTRSCNSLTTQVILLELLMIAEWKMQSWPFMVCLRHKRRVLRLLGGTAVT</sequence>
<feature type="domain" description="DUF4283" evidence="2">
    <location>
        <begin position="166"/>
        <end position="251"/>
    </location>
</feature>
<feature type="region of interest" description="Disordered" evidence="1">
    <location>
        <begin position="452"/>
        <end position="475"/>
    </location>
</feature>
<gene>
    <name evidence="3" type="ORF">F2Q68_00012770</name>
</gene>
<evidence type="ECO:0000256" key="1">
    <source>
        <dbReference type="SAM" id="MobiDB-lite"/>
    </source>
</evidence>
<dbReference type="PANTHER" id="PTHR31286">
    <property type="entry name" value="GLYCINE-RICH CELL WALL STRUCTURAL PROTEIN 1.8-LIKE"/>
    <property type="match status" value="1"/>
</dbReference>
<dbReference type="AlphaFoldDB" id="A0A8S9HSG5"/>
<dbReference type="Proteomes" id="UP000712281">
    <property type="component" value="Unassembled WGS sequence"/>
</dbReference>
<evidence type="ECO:0000313" key="4">
    <source>
        <dbReference type="Proteomes" id="UP000712281"/>
    </source>
</evidence>
<dbReference type="InterPro" id="IPR040256">
    <property type="entry name" value="At4g02000-like"/>
</dbReference>
<name>A0A8S9HSG5_BRACR</name>
<proteinExistence type="predicted"/>
<evidence type="ECO:0000259" key="2">
    <source>
        <dbReference type="Pfam" id="PF14111"/>
    </source>
</evidence>
<dbReference type="PANTHER" id="PTHR31286:SF175">
    <property type="entry name" value="DUF4283 DOMAIN-CONTAINING PROTEIN"/>
    <property type="match status" value="1"/>
</dbReference>
<protein>
    <recommendedName>
        <fullName evidence="2">DUF4283 domain-containing protein</fullName>
    </recommendedName>
</protein>
<dbReference type="Pfam" id="PF14111">
    <property type="entry name" value="DUF4283"/>
    <property type="match status" value="1"/>
</dbReference>
<feature type="compositionally biased region" description="Polar residues" evidence="1">
    <location>
        <begin position="386"/>
        <end position="397"/>
    </location>
</feature>
<accession>A0A8S9HSG5</accession>